<evidence type="ECO:0000256" key="2">
    <source>
        <dbReference type="ARBA" id="ARBA00022475"/>
    </source>
</evidence>
<dbReference type="GO" id="GO:0050380">
    <property type="term" value="F:undecaprenyl-diphosphatase activity"/>
    <property type="evidence" value="ECO:0007669"/>
    <property type="project" value="UniProtKB-EC"/>
</dbReference>
<gene>
    <name evidence="8" type="ORF">KDY119_03657</name>
</gene>
<dbReference type="Gene3D" id="1.20.144.10">
    <property type="entry name" value="Phosphatidic acid phosphatase type 2/haloperoxidase"/>
    <property type="match status" value="1"/>
</dbReference>
<keyword evidence="5" id="KW-1133">Transmembrane helix</keyword>
<sequence>MTSTSSTHLGPPLRRAWTRARLKIEGRGRHGPLAPHDRWPALARFDREVAARTDALNLGRPADATLRGLSRLADHSVLWVGVGAGLAATGPVGRRAALRGATTLLAASAVANLVAKPLFGGERPTTSGLDVLRRLADSPTSGSFPSGHSASAAAFTLGVATEWPAAGAALAPLATAVAYSRMHVGAHWFSDVAGGVAIGVGAAVLGRRLFPPEPRTTEFAPAPPTDVPALDDGDGLFVLVNPKSGKAGGQMAQAIREALPAAEVHELSRDDDVGRLVSDALRSGSRAVGVSGGDGTVGSVAAAARAHGSPLVVFPGGTLNHFAKALRIAGPDVQDPVGLVARSVRTGQGVAVDVGDLEVGGTEGGTVRWTVLNTFSLGAYPDIVAHREKLEGKLGKQVAAIVATAQTFPRAKPVPVRGAVEDSVEPRDVWSLFAGIDRYTPPGPAPARRRRLDDGLLDVRVALARKRRSTVRVLARSVFDQLGSPLARRIPRTRSWLGTTTTEVPVVDVLVPAGTTLAHDGETHVVGEGASSGRGAADVRVQLTLRPGALRVYAPAEQRPDDGS</sequence>
<evidence type="ECO:0000313" key="9">
    <source>
        <dbReference type="Proteomes" id="UP000326702"/>
    </source>
</evidence>
<organism evidence="8 9">
    <name type="scientific">Luteimicrobium xylanilyticum</name>
    <dbReference type="NCBI Taxonomy" id="1133546"/>
    <lineage>
        <taxon>Bacteria</taxon>
        <taxon>Bacillati</taxon>
        <taxon>Actinomycetota</taxon>
        <taxon>Actinomycetes</taxon>
        <taxon>Micrococcales</taxon>
        <taxon>Luteimicrobium</taxon>
    </lineage>
</organism>
<dbReference type="SMART" id="SM00046">
    <property type="entry name" value="DAGKc"/>
    <property type="match status" value="1"/>
</dbReference>
<dbReference type="Pfam" id="PF00781">
    <property type="entry name" value="DAGK_cat"/>
    <property type="match status" value="1"/>
</dbReference>
<dbReference type="SUPFAM" id="SSF48317">
    <property type="entry name" value="Acid phosphatase/Vanadium-dependent haloperoxidase"/>
    <property type="match status" value="1"/>
</dbReference>
<dbReference type="Pfam" id="PF01569">
    <property type="entry name" value="PAP2"/>
    <property type="match status" value="1"/>
</dbReference>
<name>A0A5P9QF80_9MICO</name>
<evidence type="ECO:0000256" key="6">
    <source>
        <dbReference type="ARBA" id="ARBA00023136"/>
    </source>
</evidence>
<dbReference type="SMART" id="SM00014">
    <property type="entry name" value="acidPPc"/>
    <property type="match status" value="1"/>
</dbReference>
<dbReference type="InterPro" id="IPR036938">
    <property type="entry name" value="PAP2/HPO_sf"/>
</dbReference>
<dbReference type="Gene3D" id="2.60.200.40">
    <property type="match status" value="1"/>
</dbReference>
<feature type="domain" description="DAGKc" evidence="7">
    <location>
        <begin position="231"/>
        <end position="361"/>
    </location>
</feature>
<dbReference type="RefSeq" id="WP_051137021.1">
    <property type="nucleotide sequence ID" value="NZ_BAABIH010000009.1"/>
</dbReference>
<dbReference type="Gene3D" id="3.40.50.10330">
    <property type="entry name" value="Probable inorganic polyphosphate/atp-NAD kinase, domain 1"/>
    <property type="match status" value="1"/>
</dbReference>
<keyword evidence="6" id="KW-0472">Membrane</keyword>
<dbReference type="GO" id="GO:0005886">
    <property type="term" value="C:plasma membrane"/>
    <property type="evidence" value="ECO:0007669"/>
    <property type="project" value="UniProtKB-SubCell"/>
</dbReference>
<keyword evidence="4 8" id="KW-0378">Hydrolase</keyword>
<evidence type="ECO:0000256" key="3">
    <source>
        <dbReference type="ARBA" id="ARBA00022692"/>
    </source>
</evidence>
<evidence type="ECO:0000259" key="7">
    <source>
        <dbReference type="PROSITE" id="PS50146"/>
    </source>
</evidence>
<protein>
    <submittedName>
        <fullName evidence="8">Undecaprenyl-diphosphate phosphatase</fullName>
        <ecNumber evidence="8">3.6.1.27</ecNumber>
    </submittedName>
</protein>
<evidence type="ECO:0000256" key="1">
    <source>
        <dbReference type="ARBA" id="ARBA00004651"/>
    </source>
</evidence>
<dbReference type="InterPro" id="IPR001206">
    <property type="entry name" value="Diacylglycerol_kinase_cat_dom"/>
</dbReference>
<dbReference type="InterPro" id="IPR017438">
    <property type="entry name" value="ATP-NAD_kinase_N"/>
</dbReference>
<dbReference type="GO" id="GO:0016301">
    <property type="term" value="F:kinase activity"/>
    <property type="evidence" value="ECO:0007669"/>
    <property type="project" value="InterPro"/>
</dbReference>
<dbReference type="EC" id="3.6.1.27" evidence="8"/>
<comment type="subcellular location">
    <subcellularLocation>
        <location evidence="1">Cell membrane</location>
        <topology evidence="1">Multi-pass membrane protein</topology>
    </subcellularLocation>
</comment>
<accession>A0A5P9QF80</accession>
<evidence type="ECO:0000256" key="4">
    <source>
        <dbReference type="ARBA" id="ARBA00022801"/>
    </source>
</evidence>
<dbReference type="InterPro" id="IPR016064">
    <property type="entry name" value="NAD/diacylglycerol_kinase_sf"/>
</dbReference>
<dbReference type="Proteomes" id="UP000326702">
    <property type="component" value="Chromosome"/>
</dbReference>
<keyword evidence="9" id="KW-1185">Reference proteome</keyword>
<dbReference type="PANTHER" id="PTHR14969">
    <property type="entry name" value="SPHINGOSINE-1-PHOSPHATE PHOSPHOHYDROLASE"/>
    <property type="match status" value="1"/>
</dbReference>
<evidence type="ECO:0000256" key="5">
    <source>
        <dbReference type="ARBA" id="ARBA00022989"/>
    </source>
</evidence>
<dbReference type="CDD" id="cd01610">
    <property type="entry name" value="PAP2_like"/>
    <property type="match status" value="1"/>
</dbReference>
<dbReference type="OrthoDB" id="5242960at2"/>
<dbReference type="SUPFAM" id="SSF111331">
    <property type="entry name" value="NAD kinase/diacylglycerol kinase-like"/>
    <property type="match status" value="1"/>
</dbReference>
<dbReference type="InterPro" id="IPR000326">
    <property type="entry name" value="PAP2/HPO"/>
</dbReference>
<dbReference type="KEGG" id="lxl:KDY119_03657"/>
<dbReference type="AlphaFoldDB" id="A0A5P9QF80"/>
<dbReference type="PANTHER" id="PTHR14969:SF62">
    <property type="entry name" value="DECAPRENYLPHOSPHORYL-5-PHOSPHORIBOSE PHOSPHATASE RV3807C-RELATED"/>
    <property type="match status" value="1"/>
</dbReference>
<dbReference type="EMBL" id="CP045529">
    <property type="protein sequence ID" value="QFV00122.1"/>
    <property type="molecule type" value="Genomic_DNA"/>
</dbReference>
<dbReference type="PROSITE" id="PS50146">
    <property type="entry name" value="DAGK"/>
    <property type="match status" value="1"/>
</dbReference>
<proteinExistence type="predicted"/>
<evidence type="ECO:0000313" key="8">
    <source>
        <dbReference type="EMBL" id="QFV00122.1"/>
    </source>
</evidence>
<keyword evidence="2" id="KW-1003">Cell membrane</keyword>
<keyword evidence="3" id="KW-0812">Transmembrane</keyword>
<reference evidence="8 9" key="1">
    <citation type="submission" date="2019-10" db="EMBL/GenBank/DDBJ databases">
        <title>Genome sequence of Luteimicrobium xylanilyticum HY-24.</title>
        <authorList>
            <person name="Kim D.Y."/>
            <person name="Park H.-Y."/>
        </authorList>
    </citation>
    <scope>NUCLEOTIDE SEQUENCE [LARGE SCALE GENOMIC DNA]</scope>
    <source>
        <strain evidence="8 9">HY-24</strain>
    </source>
</reference>